<accession>A0A0F9SW94</accession>
<sequence>MRIDIKIDRVNEPDDKTKKAEKVTLQSLIATGFPVGVLHSHPSERDLHFSGTVEDFVEAMDIKKDFLATGQTAEDKHKMILKLRPIYEKSIEVTS</sequence>
<dbReference type="AlphaFoldDB" id="A0A0F9SW94"/>
<proteinExistence type="predicted"/>
<dbReference type="EMBL" id="LAZR01000349">
    <property type="protein sequence ID" value="KKN73180.1"/>
    <property type="molecule type" value="Genomic_DNA"/>
</dbReference>
<protein>
    <submittedName>
        <fullName evidence="1">Uncharacterized protein</fullName>
    </submittedName>
</protein>
<name>A0A0F9SW94_9ZZZZ</name>
<gene>
    <name evidence="1" type="ORF">LCGC14_0403530</name>
</gene>
<comment type="caution">
    <text evidence="1">The sequence shown here is derived from an EMBL/GenBank/DDBJ whole genome shotgun (WGS) entry which is preliminary data.</text>
</comment>
<evidence type="ECO:0000313" key="1">
    <source>
        <dbReference type="EMBL" id="KKN73180.1"/>
    </source>
</evidence>
<organism evidence="1">
    <name type="scientific">marine sediment metagenome</name>
    <dbReference type="NCBI Taxonomy" id="412755"/>
    <lineage>
        <taxon>unclassified sequences</taxon>
        <taxon>metagenomes</taxon>
        <taxon>ecological metagenomes</taxon>
    </lineage>
</organism>
<reference evidence="1" key="1">
    <citation type="journal article" date="2015" name="Nature">
        <title>Complex archaea that bridge the gap between prokaryotes and eukaryotes.</title>
        <authorList>
            <person name="Spang A."/>
            <person name="Saw J.H."/>
            <person name="Jorgensen S.L."/>
            <person name="Zaremba-Niedzwiedzka K."/>
            <person name="Martijn J."/>
            <person name="Lind A.E."/>
            <person name="van Eijk R."/>
            <person name="Schleper C."/>
            <person name="Guy L."/>
            <person name="Ettema T.J."/>
        </authorList>
    </citation>
    <scope>NUCLEOTIDE SEQUENCE</scope>
</reference>